<dbReference type="Gene3D" id="4.10.60.10">
    <property type="entry name" value="Zinc finger, CCHC-type"/>
    <property type="match status" value="1"/>
</dbReference>
<proteinExistence type="predicted"/>
<dbReference type="AlphaFoldDB" id="A0A0L7QXV1"/>
<accession>A0A0L7QXV1</accession>
<dbReference type="Pfam" id="PF22936">
    <property type="entry name" value="Pol_BBD"/>
    <property type="match status" value="1"/>
</dbReference>
<dbReference type="SUPFAM" id="SSF57756">
    <property type="entry name" value="Retrovirus zinc finger-like domains"/>
    <property type="match status" value="1"/>
</dbReference>
<dbReference type="Proteomes" id="UP000053825">
    <property type="component" value="Unassembled WGS sequence"/>
</dbReference>
<dbReference type="EMBL" id="KQ414700">
    <property type="protein sequence ID" value="KOC63381.1"/>
    <property type="molecule type" value="Genomic_DNA"/>
</dbReference>
<organism evidence="3 4">
    <name type="scientific">Habropoda laboriosa</name>
    <dbReference type="NCBI Taxonomy" id="597456"/>
    <lineage>
        <taxon>Eukaryota</taxon>
        <taxon>Metazoa</taxon>
        <taxon>Ecdysozoa</taxon>
        <taxon>Arthropoda</taxon>
        <taxon>Hexapoda</taxon>
        <taxon>Insecta</taxon>
        <taxon>Pterygota</taxon>
        <taxon>Neoptera</taxon>
        <taxon>Endopterygota</taxon>
        <taxon>Hymenoptera</taxon>
        <taxon>Apocrita</taxon>
        <taxon>Aculeata</taxon>
        <taxon>Apoidea</taxon>
        <taxon>Anthophila</taxon>
        <taxon>Apidae</taxon>
        <taxon>Habropoda</taxon>
    </lineage>
</organism>
<keyword evidence="1" id="KW-0479">Metal-binding</keyword>
<name>A0A0L7QXV1_9HYME</name>
<keyword evidence="1" id="KW-0863">Zinc-finger</keyword>
<reference evidence="3 4" key="1">
    <citation type="submission" date="2015-07" db="EMBL/GenBank/DDBJ databases">
        <title>The genome of Habropoda laboriosa.</title>
        <authorList>
            <person name="Pan H."/>
            <person name="Kapheim K."/>
        </authorList>
    </citation>
    <scope>NUCLEOTIDE SEQUENCE [LARGE SCALE GENOMIC DNA]</scope>
    <source>
        <strain evidence="3">0110345459</strain>
    </source>
</reference>
<dbReference type="Pfam" id="PF00098">
    <property type="entry name" value="zf-CCHC"/>
    <property type="match status" value="1"/>
</dbReference>
<dbReference type="PANTHER" id="PTHR47592:SF27">
    <property type="entry name" value="OS08G0421700 PROTEIN"/>
    <property type="match status" value="1"/>
</dbReference>
<dbReference type="InterPro" id="IPR025724">
    <property type="entry name" value="GAG-pre-integrase_dom"/>
</dbReference>
<dbReference type="GO" id="GO:0008270">
    <property type="term" value="F:zinc ion binding"/>
    <property type="evidence" value="ECO:0007669"/>
    <property type="project" value="UniProtKB-KW"/>
</dbReference>
<protein>
    <submittedName>
        <fullName evidence="3">Copia protein</fullName>
    </submittedName>
</protein>
<keyword evidence="1" id="KW-0862">Zinc</keyword>
<dbReference type="GO" id="GO:0003676">
    <property type="term" value="F:nucleic acid binding"/>
    <property type="evidence" value="ECO:0007669"/>
    <property type="project" value="InterPro"/>
</dbReference>
<dbReference type="Pfam" id="PF14223">
    <property type="entry name" value="Retrotran_gag_2"/>
    <property type="match status" value="1"/>
</dbReference>
<dbReference type="PANTHER" id="PTHR47592">
    <property type="entry name" value="PBF68 PROTEIN"/>
    <property type="match status" value="1"/>
</dbReference>
<keyword evidence="4" id="KW-1185">Reference proteome</keyword>
<dbReference type="InterPro" id="IPR054722">
    <property type="entry name" value="PolX-like_BBD"/>
</dbReference>
<feature type="domain" description="CCHC-type" evidence="2">
    <location>
        <begin position="88"/>
        <end position="104"/>
    </location>
</feature>
<evidence type="ECO:0000256" key="1">
    <source>
        <dbReference type="PROSITE-ProRule" id="PRU00047"/>
    </source>
</evidence>
<dbReference type="InterPro" id="IPR036875">
    <property type="entry name" value="Znf_CCHC_sf"/>
</dbReference>
<evidence type="ECO:0000313" key="4">
    <source>
        <dbReference type="Proteomes" id="UP000053825"/>
    </source>
</evidence>
<dbReference type="SMART" id="SM00343">
    <property type="entry name" value="ZnF_C2HC"/>
    <property type="match status" value="1"/>
</dbReference>
<dbReference type="InterPro" id="IPR001878">
    <property type="entry name" value="Znf_CCHC"/>
</dbReference>
<gene>
    <name evidence="3" type="ORF">WH47_04099</name>
</gene>
<dbReference type="STRING" id="597456.A0A0L7QXV1"/>
<dbReference type="Pfam" id="PF13976">
    <property type="entry name" value="gag_pre-integrs"/>
    <property type="match status" value="1"/>
</dbReference>
<evidence type="ECO:0000313" key="3">
    <source>
        <dbReference type="EMBL" id="KOC63381.1"/>
    </source>
</evidence>
<sequence>MLLSSLPSQYETFCVAIESREKISTLDELKVKLLEEEIRKADINIIRDCDGETALLTNKKIVKDNKPQREVFQKPKYESNHHRKFNEKCYTCGKAGHISRHCKNKKRFTPSSRSREEAITAVALNTNPVASDDWCLDSGATVHMCKNKEKFNSINQRQKDRVCTATESTTNSLGRGEVKLNIKIGNTESTIKLSNVMWVPEFRNNLLSVSRITDNGFTVSFNKHSAIIKRKDGTIVLTAQKQNGLYIVKHTEAQQAMLSQGEDDRFNRWHQRLGHLNMKDVRKLIEKDMVHGMKMSKREMENVNK</sequence>
<evidence type="ECO:0000259" key="2">
    <source>
        <dbReference type="PROSITE" id="PS50158"/>
    </source>
</evidence>
<dbReference type="PROSITE" id="PS50158">
    <property type="entry name" value="ZF_CCHC"/>
    <property type="match status" value="1"/>
</dbReference>